<evidence type="ECO:0000313" key="2">
    <source>
        <dbReference type="EMBL" id="URE09537.1"/>
    </source>
</evidence>
<evidence type="ECO:0000313" key="3">
    <source>
        <dbReference type="Proteomes" id="UP001055439"/>
    </source>
</evidence>
<accession>A0A9E7GC04</accession>
<feature type="compositionally biased region" description="Polar residues" evidence="1">
    <location>
        <begin position="96"/>
        <end position="107"/>
    </location>
</feature>
<evidence type="ECO:0000256" key="1">
    <source>
        <dbReference type="SAM" id="MobiDB-lite"/>
    </source>
</evidence>
<dbReference type="Proteomes" id="UP001055439">
    <property type="component" value="Chromosome 6"/>
</dbReference>
<feature type="region of interest" description="Disordered" evidence="1">
    <location>
        <begin position="92"/>
        <end position="142"/>
    </location>
</feature>
<dbReference type="AlphaFoldDB" id="A0A9E7GC04"/>
<reference evidence="2" key="1">
    <citation type="submission" date="2022-05" db="EMBL/GenBank/DDBJ databases">
        <title>The Musa troglodytarum L. genome provides insights into the mechanism of non-climacteric behaviour and enrichment of carotenoids.</title>
        <authorList>
            <person name="Wang J."/>
        </authorList>
    </citation>
    <scope>NUCLEOTIDE SEQUENCE</scope>
    <source>
        <tissue evidence="2">Leaf</tissue>
    </source>
</reference>
<feature type="compositionally biased region" description="Basic residues" evidence="1">
    <location>
        <begin position="127"/>
        <end position="142"/>
    </location>
</feature>
<gene>
    <name evidence="2" type="ORF">MUK42_24467</name>
</gene>
<dbReference type="EMBL" id="CP097508">
    <property type="protein sequence ID" value="URE09537.1"/>
    <property type="molecule type" value="Genomic_DNA"/>
</dbReference>
<organism evidence="2 3">
    <name type="scientific">Musa troglodytarum</name>
    <name type="common">fe'i banana</name>
    <dbReference type="NCBI Taxonomy" id="320322"/>
    <lineage>
        <taxon>Eukaryota</taxon>
        <taxon>Viridiplantae</taxon>
        <taxon>Streptophyta</taxon>
        <taxon>Embryophyta</taxon>
        <taxon>Tracheophyta</taxon>
        <taxon>Spermatophyta</taxon>
        <taxon>Magnoliopsida</taxon>
        <taxon>Liliopsida</taxon>
        <taxon>Zingiberales</taxon>
        <taxon>Musaceae</taxon>
        <taxon>Musa</taxon>
    </lineage>
</organism>
<proteinExistence type="predicted"/>
<protein>
    <submittedName>
        <fullName evidence="2">Uncharacterized protein</fullName>
    </submittedName>
</protein>
<feature type="region of interest" description="Disordered" evidence="1">
    <location>
        <begin position="175"/>
        <end position="203"/>
    </location>
</feature>
<sequence length="258" mass="28127">MPPAYIFISFPARTRGQVSFHISDKSLRIKQLEAAKPKLLPVGATKENVSEAFPQIKQSTVSKAILCLHEISPSVKPNGGHVVCPYPTHPYKTRDASSQPGIHSVSSPPWRLQPSDSVGPVTDGRRSSSRRFHFHRSSRSRHRVNSVIDPAGGSFVAQKGFPRYVRMSWNGSLDSEESRPGSIWEKTEPPPAAAADSRPRARSHSVVGRHRGWLWTSLSHVNSGRSEQLESACSLGIESDGAKLYTISAGTWASGDGA</sequence>
<keyword evidence="3" id="KW-1185">Reference proteome</keyword>
<name>A0A9E7GC04_9LILI</name>